<keyword evidence="1" id="KW-0472">Membrane</keyword>
<evidence type="ECO:0000256" key="1">
    <source>
        <dbReference type="SAM" id="Phobius"/>
    </source>
</evidence>
<proteinExistence type="predicted"/>
<keyword evidence="1" id="KW-0812">Transmembrane</keyword>
<evidence type="ECO:0000259" key="2">
    <source>
        <dbReference type="Pfam" id="PF13808"/>
    </source>
</evidence>
<gene>
    <name evidence="3" type="ORF">GCM10019016_105910</name>
</gene>
<dbReference type="InterPro" id="IPR032806">
    <property type="entry name" value="YbfD_N"/>
</dbReference>
<dbReference type="Pfam" id="PF13808">
    <property type="entry name" value="DDE_Tnp_1_assoc"/>
    <property type="match status" value="1"/>
</dbReference>
<organism evidence="3 4">
    <name type="scientific">Streptomyces prasinosporus</name>
    <dbReference type="NCBI Taxonomy" id="68256"/>
    <lineage>
        <taxon>Bacteria</taxon>
        <taxon>Bacillati</taxon>
        <taxon>Actinomycetota</taxon>
        <taxon>Actinomycetes</taxon>
        <taxon>Kitasatosporales</taxon>
        <taxon>Streptomycetaceae</taxon>
        <taxon>Streptomyces</taxon>
        <taxon>Streptomyces albogriseolus group</taxon>
    </lineage>
</organism>
<dbReference type="RefSeq" id="WP_345584315.1">
    <property type="nucleotide sequence ID" value="NZ_BAAAXF010000074.1"/>
</dbReference>
<comment type="caution">
    <text evidence="3">The sequence shown here is derived from an EMBL/GenBank/DDBJ whole genome shotgun (WGS) entry which is preliminary data.</text>
</comment>
<feature type="domain" description="H repeat-associated protein N-terminal" evidence="2">
    <location>
        <begin position="25"/>
        <end position="66"/>
    </location>
</feature>
<protein>
    <recommendedName>
        <fullName evidence="2">H repeat-associated protein N-terminal domain-containing protein</fullName>
    </recommendedName>
</protein>
<keyword evidence="1" id="KW-1133">Transmembrane helix</keyword>
<evidence type="ECO:0000313" key="3">
    <source>
        <dbReference type="EMBL" id="GAA3503481.1"/>
    </source>
</evidence>
<evidence type="ECO:0000313" key="4">
    <source>
        <dbReference type="Proteomes" id="UP001501455"/>
    </source>
</evidence>
<sequence>MSSGLEELARIPSPQPLPDAVCLVRFLAGLPDPRDRRGRRFPLTALVAAAAAGVLAGARSLTAIAE</sequence>
<keyword evidence="4" id="KW-1185">Reference proteome</keyword>
<accession>A0ABP6U6Z9</accession>
<dbReference type="EMBL" id="BAAAXF010000074">
    <property type="protein sequence ID" value="GAA3503481.1"/>
    <property type="molecule type" value="Genomic_DNA"/>
</dbReference>
<name>A0ABP6U6Z9_9ACTN</name>
<feature type="transmembrane region" description="Helical" evidence="1">
    <location>
        <begin position="43"/>
        <end position="65"/>
    </location>
</feature>
<reference evidence="4" key="1">
    <citation type="journal article" date="2019" name="Int. J. Syst. Evol. Microbiol.">
        <title>The Global Catalogue of Microorganisms (GCM) 10K type strain sequencing project: providing services to taxonomists for standard genome sequencing and annotation.</title>
        <authorList>
            <consortium name="The Broad Institute Genomics Platform"/>
            <consortium name="The Broad Institute Genome Sequencing Center for Infectious Disease"/>
            <person name="Wu L."/>
            <person name="Ma J."/>
        </authorList>
    </citation>
    <scope>NUCLEOTIDE SEQUENCE [LARGE SCALE GENOMIC DNA]</scope>
    <source>
        <strain evidence="4">JCM 4816</strain>
    </source>
</reference>
<dbReference type="Proteomes" id="UP001501455">
    <property type="component" value="Unassembled WGS sequence"/>
</dbReference>